<dbReference type="GO" id="GO:0046872">
    <property type="term" value="F:metal ion binding"/>
    <property type="evidence" value="ECO:0007669"/>
    <property type="project" value="UniProtKB-UniRule"/>
</dbReference>
<proteinExistence type="inferred from homology"/>
<comment type="subcellular location">
    <subcellularLocation>
        <location evidence="12">Cell inner membrane</location>
    </subcellularLocation>
    <subcellularLocation>
        <location evidence="1">Cell membrane</location>
        <topology evidence="1">Multi-pass membrane protein</topology>
    </subcellularLocation>
</comment>
<protein>
    <submittedName>
        <fullName evidence="13">Cytochrome ubiquinol oxidase subunit I</fullName>
    </submittedName>
</protein>
<feature type="transmembrane region" description="Helical" evidence="12">
    <location>
        <begin position="182"/>
        <end position="205"/>
    </location>
</feature>
<feature type="transmembrane region" description="Helical" evidence="12">
    <location>
        <begin position="217"/>
        <end position="235"/>
    </location>
</feature>
<feature type="transmembrane region" description="Helical" evidence="12">
    <location>
        <begin position="126"/>
        <end position="145"/>
    </location>
</feature>
<gene>
    <name evidence="13" type="ORF">G3A50_11285</name>
</gene>
<keyword evidence="5 12" id="KW-0349">Heme</keyword>
<dbReference type="InterPro" id="IPR002585">
    <property type="entry name" value="Cyt-d_ubiquinol_oxidase_su_1"/>
</dbReference>
<feature type="transmembrane region" description="Helical" evidence="12">
    <location>
        <begin position="20"/>
        <end position="41"/>
    </location>
</feature>
<dbReference type="Proteomes" id="UP000464751">
    <property type="component" value="Chromosome"/>
</dbReference>
<dbReference type="RefSeq" id="WP_163075371.1">
    <property type="nucleotide sequence ID" value="NZ_CP048630.1"/>
</dbReference>
<evidence type="ECO:0000256" key="2">
    <source>
        <dbReference type="ARBA" id="ARBA00009819"/>
    </source>
</evidence>
<dbReference type="EMBL" id="CP048630">
    <property type="protein sequence ID" value="QIB34226.1"/>
    <property type="molecule type" value="Genomic_DNA"/>
</dbReference>
<evidence type="ECO:0000256" key="7">
    <source>
        <dbReference type="ARBA" id="ARBA00022723"/>
    </source>
</evidence>
<dbReference type="Pfam" id="PF01654">
    <property type="entry name" value="Cyt_bd_oxida_I"/>
    <property type="match status" value="1"/>
</dbReference>
<evidence type="ECO:0000313" key="13">
    <source>
        <dbReference type="EMBL" id="QIB34226.1"/>
    </source>
</evidence>
<dbReference type="GO" id="GO:0016682">
    <property type="term" value="F:oxidoreductase activity, acting on diphenols and related substances as donors, oxygen as acceptor"/>
    <property type="evidence" value="ECO:0007669"/>
    <property type="project" value="TreeGrafter"/>
</dbReference>
<evidence type="ECO:0000256" key="8">
    <source>
        <dbReference type="ARBA" id="ARBA00022982"/>
    </source>
</evidence>
<dbReference type="PANTHER" id="PTHR30365">
    <property type="entry name" value="CYTOCHROME D UBIQUINOL OXIDASE"/>
    <property type="match status" value="1"/>
</dbReference>
<reference evidence="13 14" key="1">
    <citation type="submission" date="2020-02" db="EMBL/GenBank/DDBJ databases">
        <authorList>
            <person name="Li G."/>
        </authorList>
    </citation>
    <scope>NUCLEOTIDE SEQUENCE [LARGE SCALE GENOMIC DNA]</scope>
    <source>
        <strain evidence="13 14">DSM 102029</strain>
    </source>
</reference>
<evidence type="ECO:0000256" key="5">
    <source>
        <dbReference type="ARBA" id="ARBA00022617"/>
    </source>
</evidence>
<keyword evidence="7 12" id="KW-0479">Metal-binding</keyword>
<name>A0A6P1YNE5_9HYPH</name>
<evidence type="ECO:0000256" key="11">
    <source>
        <dbReference type="ARBA" id="ARBA00023136"/>
    </source>
</evidence>
<dbReference type="AlphaFoldDB" id="A0A6P1YNE5"/>
<evidence type="ECO:0000256" key="10">
    <source>
        <dbReference type="ARBA" id="ARBA00023004"/>
    </source>
</evidence>
<keyword evidence="9 12" id="KW-1133">Transmembrane helix</keyword>
<evidence type="ECO:0000256" key="6">
    <source>
        <dbReference type="ARBA" id="ARBA00022692"/>
    </source>
</evidence>
<dbReference type="GO" id="GO:0019646">
    <property type="term" value="P:aerobic electron transport chain"/>
    <property type="evidence" value="ECO:0007669"/>
    <property type="project" value="InterPro"/>
</dbReference>
<evidence type="ECO:0000256" key="4">
    <source>
        <dbReference type="ARBA" id="ARBA00022475"/>
    </source>
</evidence>
<dbReference type="PANTHER" id="PTHR30365:SF14">
    <property type="entry name" value="CYTOCHROME BD MENAQUINOL OXIDASE SUBUNIT I-RELATED"/>
    <property type="match status" value="1"/>
</dbReference>
<organism evidence="13 14">
    <name type="scientific">Ancylobacter pratisalsi</name>
    <dbReference type="NCBI Taxonomy" id="1745854"/>
    <lineage>
        <taxon>Bacteria</taxon>
        <taxon>Pseudomonadati</taxon>
        <taxon>Pseudomonadota</taxon>
        <taxon>Alphaproteobacteria</taxon>
        <taxon>Hyphomicrobiales</taxon>
        <taxon>Xanthobacteraceae</taxon>
        <taxon>Ancylobacter</taxon>
    </lineage>
</organism>
<evidence type="ECO:0000256" key="9">
    <source>
        <dbReference type="ARBA" id="ARBA00022989"/>
    </source>
</evidence>
<dbReference type="GO" id="GO:0009055">
    <property type="term" value="F:electron transfer activity"/>
    <property type="evidence" value="ECO:0007669"/>
    <property type="project" value="UniProtKB-UniRule"/>
</dbReference>
<keyword evidence="6 12" id="KW-0812">Transmembrane</keyword>
<feature type="transmembrane region" description="Helical" evidence="12">
    <location>
        <begin position="317"/>
        <end position="342"/>
    </location>
</feature>
<comment type="similarity">
    <text evidence="2 12">Belongs to the cytochrome ubiquinol oxidase subunit 1 family.</text>
</comment>
<keyword evidence="3 12" id="KW-0813">Transport</keyword>
<evidence type="ECO:0000313" key="14">
    <source>
        <dbReference type="Proteomes" id="UP000464751"/>
    </source>
</evidence>
<evidence type="ECO:0000256" key="3">
    <source>
        <dbReference type="ARBA" id="ARBA00022448"/>
    </source>
</evidence>
<keyword evidence="8 12" id="KW-0249">Electron transport</keyword>
<dbReference type="PIRSF" id="PIRSF006446">
    <property type="entry name" value="Cyt_quinol_oxidase_1"/>
    <property type="match status" value="1"/>
</dbReference>
<dbReference type="GO" id="GO:0070069">
    <property type="term" value="C:cytochrome complex"/>
    <property type="evidence" value="ECO:0007669"/>
    <property type="project" value="UniProtKB-UniRule"/>
</dbReference>
<keyword evidence="14" id="KW-1185">Reference proteome</keyword>
<keyword evidence="4 12" id="KW-1003">Cell membrane</keyword>
<accession>A0A6P1YNE5</accession>
<feature type="transmembrane region" description="Helical" evidence="12">
    <location>
        <begin position="94"/>
        <end position="114"/>
    </location>
</feature>
<feature type="transmembrane region" description="Helical" evidence="12">
    <location>
        <begin position="402"/>
        <end position="424"/>
    </location>
</feature>
<feature type="transmembrane region" description="Helical" evidence="12">
    <location>
        <begin position="53"/>
        <end position="74"/>
    </location>
</feature>
<feature type="transmembrane region" description="Helical" evidence="12">
    <location>
        <begin position="354"/>
        <end position="375"/>
    </location>
</feature>
<evidence type="ECO:0000256" key="12">
    <source>
        <dbReference type="PIRNR" id="PIRNR006446"/>
    </source>
</evidence>
<evidence type="ECO:0000256" key="1">
    <source>
        <dbReference type="ARBA" id="ARBA00004651"/>
    </source>
</evidence>
<keyword evidence="11 12" id="KW-0472">Membrane</keyword>
<dbReference type="GO" id="GO:0020037">
    <property type="term" value="F:heme binding"/>
    <property type="evidence" value="ECO:0007669"/>
    <property type="project" value="TreeGrafter"/>
</dbReference>
<dbReference type="GO" id="GO:0005886">
    <property type="term" value="C:plasma membrane"/>
    <property type="evidence" value="ECO:0007669"/>
    <property type="project" value="UniProtKB-SubCell"/>
</dbReference>
<sequence>MTAVDLARMQFAFTAGFHILWPTFTIGIAWFVTLLSFLWWRTGKLVYRDLMRFWMRIFALGFGMGVITGIVLSYEIGTNWAGYSRAASNVLGPLFVYETLTAFFLEAGFVGIMLFGEGKVGKGPHFFACLMVACGALFSATWIIAANSWMQTPAGAVADANGVFHVTDWWQVIFTSSFPYRLAHMVCASFLTGSFIVAGVSAWHLWRRQHVEASRTAFSLAMWLALIAAPTQIVLGDMHGRNTLAEQPVKLAAMEGLWDTTRGPGMTVIAWPDMSEQRNLYALDIPHLASLYLTHSWDGEVKGLKTVAPADQPNVPVVFFAFRIMAGIGVLLLAVAITGLVLRVRGRLFATRWFQLLAMATTPLGFIAVVAGWTVTEAGRQPWVVYGQLRTMDAVSPVSTGAVASSLIAFFLIYNVLLLSFFWFGARIALKGPTDTSPPTREHPGLDRINTRALVDTTGARTTGSIEQAGA</sequence>
<keyword evidence="10 12" id="KW-0408">Iron</keyword>
<dbReference type="KEGG" id="apra:G3A50_11285"/>